<keyword evidence="3 5" id="KW-1133">Transmembrane helix</keyword>
<dbReference type="EMBL" id="QXQA01000003">
    <property type="protein sequence ID" value="RIX53928.1"/>
    <property type="molecule type" value="Genomic_DNA"/>
</dbReference>
<feature type="transmembrane region" description="Helical" evidence="5">
    <location>
        <begin position="192"/>
        <end position="213"/>
    </location>
</feature>
<dbReference type="OrthoDB" id="2208410at2"/>
<feature type="transmembrane region" description="Helical" evidence="5">
    <location>
        <begin position="345"/>
        <end position="366"/>
    </location>
</feature>
<evidence type="ECO:0000256" key="4">
    <source>
        <dbReference type="ARBA" id="ARBA00023136"/>
    </source>
</evidence>
<feature type="domain" description="ABC-2 type transporter transmembrane" evidence="6">
    <location>
        <begin position="12"/>
        <end position="360"/>
    </location>
</feature>
<feature type="transmembrane region" description="Helical" evidence="5">
    <location>
        <begin position="271"/>
        <end position="293"/>
    </location>
</feature>
<name>A0A3A1UZL1_9BACL</name>
<sequence>MKLFLKNKLIMSGVFMMIFYQVMMITIFMSGYSAMPKNMPELTVAIVNEDAQSGEQFVTQLKEQLPFHIKTDLSLDEARSALDDRDVHLVMHIPGDFTQVLSEQGKQAKLDFYINQSGPTTVSSSMQSVANQIASQLTANIQSQSFAGMLQGMQVPEEQAQQMVDGVMTKVATNMVMTNEQPAGMHNQMAPMFLAMASYVGAMIYSMMSVSALNQVKGIMGKWKAFAALQGTNIVLSLIAPLTGIGIYFMFHGYGGEAFVTVWLTHALQMFVSILFTSMFCMLAGQAGMLLNMPILLSQTIANGAMMPQAMMPGYFKAISYISPMYYTIHLDYNTLFGGGQSGKYWIGLVLVGAGALLVNAVIYAFKRVKETSAEEQAAQPAMSF</sequence>
<keyword evidence="2 5" id="KW-0812">Transmembrane</keyword>
<proteinExistence type="predicted"/>
<accession>A0A3A1UZL1</accession>
<evidence type="ECO:0000256" key="1">
    <source>
        <dbReference type="ARBA" id="ARBA00004141"/>
    </source>
</evidence>
<protein>
    <submittedName>
        <fullName evidence="7">DUF3533 domain-containing protein</fullName>
    </submittedName>
</protein>
<organism evidence="7 8">
    <name type="scientific">Paenibacillus nanensis</name>
    <dbReference type="NCBI Taxonomy" id="393251"/>
    <lineage>
        <taxon>Bacteria</taxon>
        <taxon>Bacillati</taxon>
        <taxon>Bacillota</taxon>
        <taxon>Bacilli</taxon>
        <taxon>Bacillales</taxon>
        <taxon>Paenibacillaceae</taxon>
        <taxon>Paenibacillus</taxon>
    </lineage>
</organism>
<reference evidence="7 8" key="1">
    <citation type="submission" date="2018-09" db="EMBL/GenBank/DDBJ databases">
        <title>Paenibacillus aracenensis nov. sp. isolated from a cave in southern Spain.</title>
        <authorList>
            <person name="Jurado V."/>
            <person name="Gutierrez-Patricio S."/>
            <person name="Gonzalez-Pimentel J.L."/>
            <person name="Miller A.Z."/>
            <person name="Laiz L."/>
            <person name="Saiz-Jimenez C."/>
        </authorList>
    </citation>
    <scope>NUCLEOTIDE SEQUENCE [LARGE SCALE GENOMIC DNA]</scope>
    <source>
        <strain evidence="7 8">DSM 22867</strain>
    </source>
</reference>
<keyword evidence="4 5" id="KW-0472">Membrane</keyword>
<dbReference type="GO" id="GO:0016020">
    <property type="term" value="C:membrane"/>
    <property type="evidence" value="ECO:0007669"/>
    <property type="project" value="UniProtKB-SubCell"/>
</dbReference>
<comment type="caution">
    <text evidence="7">The sequence shown here is derived from an EMBL/GenBank/DDBJ whole genome shotgun (WGS) entry which is preliminary data.</text>
</comment>
<dbReference type="Proteomes" id="UP000266482">
    <property type="component" value="Unassembled WGS sequence"/>
</dbReference>
<dbReference type="PANTHER" id="PTHR43077:SF10">
    <property type="entry name" value="TRANSPORT PERMEASE PROTEIN"/>
    <property type="match status" value="1"/>
</dbReference>
<dbReference type="InterPro" id="IPR013525">
    <property type="entry name" value="ABC2_TM"/>
</dbReference>
<evidence type="ECO:0000313" key="7">
    <source>
        <dbReference type="EMBL" id="RIX53928.1"/>
    </source>
</evidence>
<dbReference type="InterPro" id="IPR051328">
    <property type="entry name" value="T7SS_ABC-Transporter"/>
</dbReference>
<dbReference type="AlphaFoldDB" id="A0A3A1UZL1"/>
<dbReference type="RefSeq" id="WP_119598674.1">
    <property type="nucleotide sequence ID" value="NZ_QXQA01000003.1"/>
</dbReference>
<evidence type="ECO:0000259" key="6">
    <source>
        <dbReference type="Pfam" id="PF12698"/>
    </source>
</evidence>
<dbReference type="Gene3D" id="3.40.1710.10">
    <property type="entry name" value="abc type-2 transporter like domain"/>
    <property type="match status" value="1"/>
</dbReference>
<dbReference type="GO" id="GO:0140359">
    <property type="term" value="F:ABC-type transporter activity"/>
    <property type="evidence" value="ECO:0007669"/>
    <property type="project" value="InterPro"/>
</dbReference>
<comment type="subcellular location">
    <subcellularLocation>
        <location evidence="1">Membrane</location>
        <topology evidence="1">Multi-pass membrane protein</topology>
    </subcellularLocation>
</comment>
<evidence type="ECO:0000256" key="5">
    <source>
        <dbReference type="SAM" id="Phobius"/>
    </source>
</evidence>
<keyword evidence="8" id="KW-1185">Reference proteome</keyword>
<dbReference type="Pfam" id="PF12698">
    <property type="entry name" value="ABC2_membrane_3"/>
    <property type="match status" value="1"/>
</dbReference>
<dbReference type="PANTHER" id="PTHR43077">
    <property type="entry name" value="TRANSPORT PERMEASE YVFS-RELATED"/>
    <property type="match status" value="1"/>
</dbReference>
<gene>
    <name evidence="7" type="ORF">D3P08_06625</name>
</gene>
<feature type="transmembrane region" description="Helical" evidence="5">
    <location>
        <begin position="225"/>
        <end position="251"/>
    </location>
</feature>
<evidence type="ECO:0000256" key="3">
    <source>
        <dbReference type="ARBA" id="ARBA00022989"/>
    </source>
</evidence>
<evidence type="ECO:0000313" key="8">
    <source>
        <dbReference type="Proteomes" id="UP000266482"/>
    </source>
</evidence>
<feature type="transmembrane region" description="Helical" evidence="5">
    <location>
        <begin position="314"/>
        <end position="333"/>
    </location>
</feature>
<feature type="transmembrane region" description="Helical" evidence="5">
    <location>
        <begin position="9"/>
        <end position="32"/>
    </location>
</feature>
<evidence type="ECO:0000256" key="2">
    <source>
        <dbReference type="ARBA" id="ARBA00022692"/>
    </source>
</evidence>